<evidence type="ECO:0000256" key="8">
    <source>
        <dbReference type="PIRSR" id="PIRSR001235-2"/>
    </source>
</evidence>
<organism evidence="10 11">
    <name type="scientific">Modestobacter roseus</name>
    <dbReference type="NCBI Taxonomy" id="1181884"/>
    <lineage>
        <taxon>Bacteria</taxon>
        <taxon>Bacillati</taxon>
        <taxon>Actinomycetota</taxon>
        <taxon>Actinomycetes</taxon>
        <taxon>Geodermatophilales</taxon>
        <taxon>Geodermatophilaceae</taxon>
        <taxon>Modestobacter</taxon>
    </lineage>
</organism>
<dbReference type="OrthoDB" id="9808195at2"/>
<dbReference type="InterPro" id="IPR002933">
    <property type="entry name" value="Peptidase_M20"/>
</dbReference>
<feature type="binding site" evidence="8">
    <location>
        <position position="274"/>
    </location>
    <ligand>
        <name>allantoate</name>
        <dbReference type="ChEBI" id="CHEBI:17536"/>
    </ligand>
</feature>
<dbReference type="Proteomes" id="UP000321490">
    <property type="component" value="Unassembled WGS sequence"/>
</dbReference>
<keyword evidence="6" id="KW-0464">Manganese</keyword>
<dbReference type="EMBL" id="VLKF01000001">
    <property type="protein sequence ID" value="TWH72966.1"/>
    <property type="molecule type" value="Genomic_DNA"/>
</dbReference>
<dbReference type="SUPFAM" id="SSF55031">
    <property type="entry name" value="Bacterial exopeptidase dimerisation domain"/>
    <property type="match status" value="1"/>
</dbReference>
<keyword evidence="4 7" id="KW-0479">Metal-binding</keyword>
<feature type="binding site" evidence="7">
    <location>
        <position position="94"/>
    </location>
    <ligand>
        <name>Zn(2+)</name>
        <dbReference type="ChEBI" id="CHEBI:29105"/>
        <label>1</label>
    </ligand>
</feature>
<dbReference type="RefSeq" id="WP_153360864.1">
    <property type="nucleotide sequence ID" value="NZ_JABGDC010000101.1"/>
</dbReference>
<feature type="binding site" evidence="7">
    <location>
        <position position="385"/>
    </location>
    <ligand>
        <name>Zn(2+)</name>
        <dbReference type="ChEBI" id="CHEBI:29105"/>
        <label>2</label>
    </ligand>
</feature>
<dbReference type="Pfam" id="PF01546">
    <property type="entry name" value="Peptidase_M20"/>
    <property type="match status" value="1"/>
</dbReference>
<evidence type="ECO:0000313" key="11">
    <source>
        <dbReference type="Proteomes" id="UP000321490"/>
    </source>
</evidence>
<dbReference type="CDD" id="cd03884">
    <property type="entry name" value="M20_bAS"/>
    <property type="match status" value="1"/>
</dbReference>
<feature type="binding site" evidence="8">
    <location>
        <position position="287"/>
    </location>
    <ligand>
        <name>allantoate</name>
        <dbReference type="ChEBI" id="CHEBI:17536"/>
    </ligand>
</feature>
<dbReference type="InterPro" id="IPR010158">
    <property type="entry name" value="Amidase_Cbmase"/>
</dbReference>
<evidence type="ECO:0000256" key="2">
    <source>
        <dbReference type="ARBA" id="ARBA00006153"/>
    </source>
</evidence>
<evidence type="ECO:0000256" key="5">
    <source>
        <dbReference type="ARBA" id="ARBA00022801"/>
    </source>
</evidence>
<feature type="binding site" evidence="7">
    <location>
        <position position="94"/>
    </location>
    <ligand>
        <name>Zn(2+)</name>
        <dbReference type="ChEBI" id="CHEBI:29105"/>
        <label>2</label>
    </ligand>
</feature>
<comment type="subunit">
    <text evidence="3">Homodimer.</text>
</comment>
<dbReference type="NCBIfam" id="NF006775">
    <property type="entry name" value="PRK09290.2-5"/>
    <property type="match status" value="1"/>
</dbReference>
<dbReference type="InterPro" id="IPR011650">
    <property type="entry name" value="Peptidase_M20_dimer"/>
</dbReference>
<dbReference type="Gene3D" id="3.40.630.10">
    <property type="entry name" value="Zn peptidases"/>
    <property type="match status" value="1"/>
</dbReference>
<gene>
    <name evidence="10" type="ORF">JD78_01489</name>
</gene>
<dbReference type="PIRSF" id="PIRSF001235">
    <property type="entry name" value="Amidase_carbamoylase"/>
    <property type="match status" value="1"/>
</dbReference>
<feature type="binding site" evidence="7">
    <location>
        <position position="83"/>
    </location>
    <ligand>
        <name>Zn(2+)</name>
        <dbReference type="ChEBI" id="CHEBI:29105"/>
        <label>1</label>
    </ligand>
</feature>
<proteinExistence type="inferred from homology"/>
<comment type="similarity">
    <text evidence="2">Belongs to the peptidase M20 family.</text>
</comment>
<comment type="cofactor">
    <cofactor evidence="7">
        <name>Zn(2+)</name>
        <dbReference type="ChEBI" id="CHEBI:29105"/>
    </cofactor>
    <text evidence="7">Binds 2 Zn(2+) ions per subunit.</text>
</comment>
<name>A0A562IQ88_9ACTN</name>
<keyword evidence="5" id="KW-0378">Hydrolase</keyword>
<comment type="cofactor">
    <cofactor evidence="1">
        <name>Mn(2+)</name>
        <dbReference type="ChEBI" id="CHEBI:29035"/>
    </cofactor>
</comment>
<dbReference type="GO" id="GO:0016813">
    <property type="term" value="F:hydrolase activity, acting on carbon-nitrogen (but not peptide) bonds, in linear amidines"/>
    <property type="evidence" value="ECO:0007669"/>
    <property type="project" value="InterPro"/>
</dbReference>
<dbReference type="NCBIfam" id="TIGR01879">
    <property type="entry name" value="hydantase"/>
    <property type="match status" value="1"/>
</dbReference>
<feature type="binding site" evidence="8">
    <location>
        <position position="216"/>
    </location>
    <ligand>
        <name>allantoate</name>
        <dbReference type="ChEBI" id="CHEBI:17536"/>
    </ligand>
</feature>
<dbReference type="GO" id="GO:0046872">
    <property type="term" value="F:metal ion binding"/>
    <property type="evidence" value="ECO:0007669"/>
    <property type="project" value="UniProtKB-KW"/>
</dbReference>
<evidence type="ECO:0000259" key="9">
    <source>
        <dbReference type="Pfam" id="PF07687"/>
    </source>
</evidence>
<dbReference type="PANTHER" id="PTHR32494">
    <property type="entry name" value="ALLANTOATE DEIMINASE-RELATED"/>
    <property type="match status" value="1"/>
</dbReference>
<evidence type="ECO:0000256" key="1">
    <source>
        <dbReference type="ARBA" id="ARBA00001936"/>
    </source>
</evidence>
<dbReference type="SUPFAM" id="SSF53187">
    <property type="entry name" value="Zn-dependent exopeptidases"/>
    <property type="match status" value="1"/>
</dbReference>
<dbReference type="AlphaFoldDB" id="A0A562IQ88"/>
<dbReference type="Pfam" id="PF07687">
    <property type="entry name" value="M20_dimer"/>
    <property type="match status" value="1"/>
</dbReference>
<evidence type="ECO:0000256" key="3">
    <source>
        <dbReference type="ARBA" id="ARBA00011738"/>
    </source>
</evidence>
<feature type="binding site" evidence="7">
    <location>
        <position position="191"/>
    </location>
    <ligand>
        <name>Zn(2+)</name>
        <dbReference type="ChEBI" id="CHEBI:29105"/>
        <label>1</label>
    </ligand>
</feature>
<feature type="domain" description="Peptidase M20 dimerisation" evidence="9">
    <location>
        <begin position="211"/>
        <end position="307"/>
    </location>
</feature>
<reference evidence="10 11" key="1">
    <citation type="submission" date="2019-07" db="EMBL/GenBank/DDBJ databases">
        <title>R&amp;d 2014.</title>
        <authorList>
            <person name="Klenk H.-P."/>
        </authorList>
    </citation>
    <scope>NUCLEOTIDE SEQUENCE [LARGE SCALE GENOMIC DNA]</scope>
    <source>
        <strain evidence="10 11">DSM 45764</strain>
    </source>
</reference>
<evidence type="ECO:0000256" key="7">
    <source>
        <dbReference type="PIRSR" id="PIRSR001235-1"/>
    </source>
</evidence>
<evidence type="ECO:0000313" key="10">
    <source>
        <dbReference type="EMBL" id="TWH72966.1"/>
    </source>
</evidence>
<feature type="binding site" evidence="7">
    <location>
        <position position="127"/>
    </location>
    <ligand>
        <name>Zn(2+)</name>
        <dbReference type="ChEBI" id="CHEBI:29105"/>
        <label>2</label>
    </ligand>
</feature>
<sequence>MTTPLTTTAAEVLARCAELDRLSADPHHLARLHLTPEHAAANRLAAGWMQQAGLRTWTDAAGNQWGRREGTTPGQPALVLGSHLDTVPDAGSFDGMLGVVMAVAVAERLRGTELPFALEVVGFGDEEGARFGKALLGSQAVAGTWDTSWEDLRDADGVTLRQAFADFGLDPARVGDAARRPDELVGYLEAHIEQGPLLEAADRSLGYVTAIAGARRFRLTVTGEARHAGGTPWERRRDALVGASEAVVAIERLARASDTIATVGRLEVRPGAVNVIPGRADLTLDLRAATDEARDGMWAAMHAEITAICDRRGLGLEVVENHRAPAAACAGWLQQAVVDGIRATDDLGAAEPMGLWSRAGHDAMALAAVTDVGMLFLRCADGISHSPDEDVREVDVARGLDAFEAAVRAVAARWQP</sequence>
<dbReference type="PANTHER" id="PTHR32494:SF19">
    <property type="entry name" value="ALLANTOATE DEIMINASE-RELATED"/>
    <property type="match status" value="1"/>
</dbReference>
<keyword evidence="11" id="KW-1185">Reference proteome</keyword>
<evidence type="ECO:0000256" key="4">
    <source>
        <dbReference type="ARBA" id="ARBA00022723"/>
    </source>
</evidence>
<evidence type="ECO:0000256" key="6">
    <source>
        <dbReference type="ARBA" id="ARBA00023211"/>
    </source>
</evidence>
<keyword evidence="7" id="KW-0862">Zinc</keyword>
<dbReference type="InterPro" id="IPR036264">
    <property type="entry name" value="Bact_exopeptidase_dim_dom"/>
</dbReference>
<protein>
    <submittedName>
        <fullName evidence="10">Allantoate deiminase</fullName>
    </submittedName>
</protein>
<accession>A0A562IQ88</accession>
<dbReference type="Gene3D" id="3.30.70.360">
    <property type="match status" value="1"/>
</dbReference>
<comment type="caution">
    <text evidence="10">The sequence shown here is derived from an EMBL/GenBank/DDBJ whole genome shotgun (WGS) entry which is preliminary data.</text>
</comment>